<evidence type="ECO:0008006" key="4">
    <source>
        <dbReference type="Google" id="ProtNLM"/>
    </source>
</evidence>
<dbReference type="RefSeq" id="WP_377343826.1">
    <property type="nucleotide sequence ID" value="NZ_JBHLUE010000034.1"/>
</dbReference>
<feature type="region of interest" description="Disordered" evidence="1">
    <location>
        <begin position="54"/>
        <end position="150"/>
    </location>
</feature>
<evidence type="ECO:0000313" key="3">
    <source>
        <dbReference type="Proteomes" id="UP001589894"/>
    </source>
</evidence>
<keyword evidence="3" id="KW-1185">Reference proteome</keyword>
<reference evidence="2 3" key="1">
    <citation type="submission" date="2024-09" db="EMBL/GenBank/DDBJ databases">
        <authorList>
            <person name="Sun Q."/>
            <person name="Mori K."/>
        </authorList>
    </citation>
    <scope>NUCLEOTIDE SEQUENCE [LARGE SCALE GENOMIC DNA]</scope>
    <source>
        <strain evidence="2 3">TBRC 2205</strain>
    </source>
</reference>
<comment type="caution">
    <text evidence="2">The sequence shown here is derived from an EMBL/GenBank/DDBJ whole genome shotgun (WGS) entry which is preliminary data.</text>
</comment>
<proteinExistence type="predicted"/>
<evidence type="ECO:0000313" key="2">
    <source>
        <dbReference type="EMBL" id="MFC0568334.1"/>
    </source>
</evidence>
<feature type="region of interest" description="Disordered" evidence="1">
    <location>
        <begin position="1"/>
        <end position="24"/>
    </location>
</feature>
<gene>
    <name evidence="2" type="ORF">ACFFHU_29870</name>
</gene>
<name>A0ABV6P5N2_9ACTN</name>
<dbReference type="Proteomes" id="UP001589894">
    <property type="component" value="Unassembled WGS sequence"/>
</dbReference>
<dbReference type="EMBL" id="JBHLUE010000034">
    <property type="protein sequence ID" value="MFC0568334.1"/>
    <property type="molecule type" value="Genomic_DNA"/>
</dbReference>
<organism evidence="2 3">
    <name type="scientific">Plantactinospora siamensis</name>
    <dbReference type="NCBI Taxonomy" id="555372"/>
    <lineage>
        <taxon>Bacteria</taxon>
        <taxon>Bacillati</taxon>
        <taxon>Actinomycetota</taxon>
        <taxon>Actinomycetes</taxon>
        <taxon>Micromonosporales</taxon>
        <taxon>Micromonosporaceae</taxon>
        <taxon>Plantactinospora</taxon>
    </lineage>
</organism>
<protein>
    <recommendedName>
        <fullName evidence="4">Translation initiation factor IF-2</fullName>
    </recommendedName>
</protein>
<evidence type="ECO:0000256" key="1">
    <source>
        <dbReference type="SAM" id="MobiDB-lite"/>
    </source>
</evidence>
<accession>A0ABV6P5N2</accession>
<feature type="compositionally biased region" description="Low complexity" evidence="1">
    <location>
        <begin position="92"/>
        <end position="101"/>
    </location>
</feature>
<sequence>MRGNPSKDPTDPRRPRPVFVDRSGRRRRRIVVLGLGLGAALLAGLSLAAVALGTGAGAPLPGWPDRARPERGGTVVEQVGSAVSTAPPPGRAPAAEVRPAPSAAPEPSPTTAGVPTASVIPTPSATARAGHGVGHNATPPGRVGKSPKAR</sequence>